<dbReference type="InterPro" id="IPR012223">
    <property type="entry name" value="TEII"/>
</dbReference>
<dbReference type="InterPro" id="IPR001031">
    <property type="entry name" value="Thioesterase"/>
</dbReference>
<organism evidence="3">
    <name type="scientific">Streptomyces nodosus subsp. asukaensis</name>
    <dbReference type="NCBI Taxonomy" id="222892"/>
    <lineage>
        <taxon>Bacteria</taxon>
        <taxon>Bacillati</taxon>
        <taxon>Actinomycetota</taxon>
        <taxon>Actinomycetes</taxon>
        <taxon>Kitasatosporales</taxon>
        <taxon>Streptomycetaceae</taxon>
        <taxon>Streptomyces</taxon>
    </lineage>
</organism>
<evidence type="ECO:0000313" key="3">
    <source>
        <dbReference type="EMBL" id="ADI58654.1"/>
    </source>
</evidence>
<dbReference type="PANTHER" id="PTHR11487:SF0">
    <property type="entry name" value="S-ACYL FATTY ACID SYNTHASE THIOESTERASE, MEDIUM CHAIN"/>
    <property type="match status" value="1"/>
</dbReference>
<dbReference type="Pfam" id="PF00975">
    <property type="entry name" value="Thioesterase"/>
    <property type="match status" value="1"/>
</dbReference>
<evidence type="ECO:0000259" key="2">
    <source>
        <dbReference type="Pfam" id="PF00975"/>
    </source>
</evidence>
<gene>
    <name evidence="3" type="primary">asuC15</name>
</gene>
<dbReference type="Gene3D" id="3.40.50.1820">
    <property type="entry name" value="alpha/beta hydrolase"/>
    <property type="match status" value="1"/>
</dbReference>
<name>D7P5X6_STRNS</name>
<dbReference type="GO" id="GO:0008610">
    <property type="term" value="P:lipid biosynthetic process"/>
    <property type="evidence" value="ECO:0007669"/>
    <property type="project" value="TreeGrafter"/>
</dbReference>
<proteinExistence type="inferred from homology"/>
<dbReference type="SUPFAM" id="SSF53474">
    <property type="entry name" value="alpha/beta-Hydrolases"/>
    <property type="match status" value="1"/>
</dbReference>
<dbReference type="ESTHER" id="9acto-d7p5x6">
    <property type="family name" value="Thioesterase"/>
</dbReference>
<dbReference type="EMBL" id="GQ926890">
    <property type="protein sequence ID" value="ADI58654.1"/>
    <property type="molecule type" value="Genomic_DNA"/>
</dbReference>
<dbReference type="InterPro" id="IPR029058">
    <property type="entry name" value="AB_hydrolase_fold"/>
</dbReference>
<evidence type="ECO:0000256" key="1">
    <source>
        <dbReference type="ARBA" id="ARBA00007169"/>
    </source>
</evidence>
<protein>
    <submittedName>
        <fullName evidence="3">AsuC15</fullName>
    </submittedName>
</protein>
<feature type="domain" description="Thioesterase" evidence="2">
    <location>
        <begin position="30"/>
        <end position="255"/>
    </location>
</feature>
<sequence>MAAGTRARTDGIRNPWIRQLPGQGAAGRVRLICLPYAGGGAGVYRDWLNAGRDMGVEVLAVRPPGREQRFGEPAFDDARSLAACLAVVLEPYLDGPYALYGHSVGSVVGLALAHELARSPRSRQPLGLFVGAGVAPEVLRPQPEWSGSDAELTEWLRRTGGTPGSVLARPGLVARVLPALRADLAMAAGYRKRPGERLTVPIRGFAGAADPMATAAAMAGWGAETTARFQLSQVPGGHFFLAESGRQVLARIAEQLHAAA</sequence>
<dbReference type="PANTHER" id="PTHR11487">
    <property type="entry name" value="THIOESTERASE"/>
    <property type="match status" value="1"/>
</dbReference>
<accession>D7P5X6</accession>
<dbReference type="AlphaFoldDB" id="D7P5X6"/>
<comment type="similarity">
    <text evidence="1">Belongs to the thioesterase family.</text>
</comment>
<reference evidence="3" key="1">
    <citation type="journal article" date="2010" name="J. Biol. Chem.">
        <title>Biochemical and genetic insights into asukamycin biosynthesis.</title>
        <authorList>
            <person name="Rui Z."/>
            <person name="Petrickova K."/>
            <person name="Skanta F."/>
            <person name="Pospisil S."/>
            <person name="Yang Y."/>
            <person name="Chen C.Y."/>
            <person name="Tsai S.F."/>
            <person name="Floss H.G."/>
            <person name="Petricek M."/>
            <person name="Yu T.W."/>
        </authorList>
    </citation>
    <scope>NUCLEOTIDE SEQUENCE</scope>
    <source>
        <strain evidence="3">ATCC 29757</strain>
    </source>
</reference>